<dbReference type="EMBL" id="CP115611">
    <property type="protein sequence ID" value="WBW71373.1"/>
    <property type="molecule type" value="Genomic_DNA"/>
</dbReference>
<dbReference type="InterPro" id="IPR057326">
    <property type="entry name" value="KR_dom"/>
</dbReference>
<sequence length="235" mass="25848">MRRILITGGSSGIGKRIAQLWSQQGHQCHLVSRSEERLQETIRSLSNIQGQFHKYTVADVCTDMNSISNLVEKETFDTVVHAAGVTQSSLLVRTSENEVDNIINTNLLAPMKLSKIAVSIWLRQRSPKDRLILFLSSRLANYSLPGTSVYAASKVALETFTKVLATEVAARGIRVNAVAPGYTDTSMLNEQMRQIAKQRVPLKRLASTDEVVDACTFLLKNSYATGTILPINGGL</sequence>
<proteinExistence type="inferred from homology"/>
<evidence type="ECO:0000313" key="5">
    <source>
        <dbReference type="EMBL" id="WBW71373.1"/>
    </source>
</evidence>
<dbReference type="PRINTS" id="PR00080">
    <property type="entry name" value="SDRFAMILY"/>
</dbReference>
<dbReference type="GO" id="GO:0048038">
    <property type="term" value="F:quinone binding"/>
    <property type="evidence" value="ECO:0007669"/>
    <property type="project" value="TreeGrafter"/>
</dbReference>
<dbReference type="PRINTS" id="PR00081">
    <property type="entry name" value="GDHRDH"/>
</dbReference>
<accession>A0AAF0AUG9</accession>
<dbReference type="Pfam" id="PF13561">
    <property type="entry name" value="adh_short_C2"/>
    <property type="match status" value="1"/>
</dbReference>
<name>A0AAF0AUG9_9SCHI</name>
<feature type="domain" description="Ketoreductase" evidence="4">
    <location>
        <begin position="2"/>
        <end position="181"/>
    </location>
</feature>
<dbReference type="RefSeq" id="XP_056035616.1">
    <property type="nucleotide sequence ID" value="XM_056179126.1"/>
</dbReference>
<keyword evidence="6" id="KW-1185">Reference proteome</keyword>
<dbReference type="PANTHER" id="PTHR42760:SF133">
    <property type="entry name" value="3-OXOACYL-[ACYL-CARRIER-PROTEIN] REDUCTASE"/>
    <property type="match status" value="1"/>
</dbReference>
<dbReference type="Gene3D" id="3.40.50.720">
    <property type="entry name" value="NAD(P)-binding Rossmann-like Domain"/>
    <property type="match status" value="1"/>
</dbReference>
<dbReference type="AlphaFoldDB" id="A0AAF0AUG9"/>
<dbReference type="GO" id="GO:0006633">
    <property type="term" value="P:fatty acid biosynthetic process"/>
    <property type="evidence" value="ECO:0007669"/>
    <property type="project" value="TreeGrafter"/>
</dbReference>
<comment type="similarity">
    <text evidence="1">Belongs to the short-chain dehydrogenases/reductases (SDR) family.</text>
</comment>
<evidence type="ECO:0000256" key="3">
    <source>
        <dbReference type="ARBA" id="ARBA00023002"/>
    </source>
</evidence>
<protein>
    <submittedName>
        <fullName evidence="5">3-oxoacyl-[acyl-carrier-protein] reductase Oar2</fullName>
    </submittedName>
</protein>
<dbReference type="KEGG" id="som:SOMG_00332"/>
<dbReference type="SMART" id="SM00822">
    <property type="entry name" value="PKS_KR"/>
    <property type="match status" value="1"/>
</dbReference>
<dbReference type="SUPFAM" id="SSF51735">
    <property type="entry name" value="NAD(P)-binding Rossmann-fold domains"/>
    <property type="match status" value="1"/>
</dbReference>
<dbReference type="GO" id="GO:0016616">
    <property type="term" value="F:oxidoreductase activity, acting on the CH-OH group of donors, NAD or NADP as acceptor"/>
    <property type="evidence" value="ECO:0007669"/>
    <property type="project" value="TreeGrafter"/>
</dbReference>
<evidence type="ECO:0000259" key="4">
    <source>
        <dbReference type="SMART" id="SM00822"/>
    </source>
</evidence>
<dbReference type="GeneID" id="80873815"/>
<organism evidence="5 6">
    <name type="scientific">Schizosaccharomyces osmophilus</name>
    <dbReference type="NCBI Taxonomy" id="2545709"/>
    <lineage>
        <taxon>Eukaryota</taxon>
        <taxon>Fungi</taxon>
        <taxon>Dikarya</taxon>
        <taxon>Ascomycota</taxon>
        <taxon>Taphrinomycotina</taxon>
        <taxon>Schizosaccharomycetes</taxon>
        <taxon>Schizosaccharomycetales</taxon>
        <taxon>Schizosaccharomycetaceae</taxon>
        <taxon>Schizosaccharomyces</taxon>
    </lineage>
</organism>
<evidence type="ECO:0000313" key="6">
    <source>
        <dbReference type="Proteomes" id="UP001212411"/>
    </source>
</evidence>
<evidence type="ECO:0000256" key="1">
    <source>
        <dbReference type="ARBA" id="ARBA00006484"/>
    </source>
</evidence>
<dbReference type="InterPro" id="IPR036291">
    <property type="entry name" value="NAD(P)-bd_dom_sf"/>
</dbReference>
<dbReference type="PANTHER" id="PTHR42760">
    <property type="entry name" value="SHORT-CHAIN DEHYDROGENASES/REDUCTASES FAMILY MEMBER"/>
    <property type="match status" value="1"/>
</dbReference>
<dbReference type="CDD" id="cd05233">
    <property type="entry name" value="SDR_c"/>
    <property type="match status" value="1"/>
</dbReference>
<dbReference type="InterPro" id="IPR020904">
    <property type="entry name" value="Sc_DH/Rdtase_CS"/>
</dbReference>
<reference evidence="5 6" key="1">
    <citation type="journal article" date="2023" name="G3 (Bethesda)">
        <title>A high-quality reference genome for the fission yeast Schizosaccharomyces osmophilus.</title>
        <authorList>
            <person name="Jia G.S."/>
            <person name="Zhang W.C."/>
            <person name="Liang Y."/>
            <person name="Liu X.H."/>
            <person name="Rhind N."/>
            <person name="Pidoux A."/>
            <person name="Brysch-Herzberg M."/>
            <person name="Du L.L."/>
        </authorList>
    </citation>
    <scope>NUCLEOTIDE SEQUENCE [LARGE SCALE GENOMIC DNA]</scope>
    <source>
        <strain evidence="5 6">CBS 15793</strain>
    </source>
</reference>
<gene>
    <name evidence="5" type="primary">oar2</name>
    <name evidence="5" type="ORF">SOMG_00332</name>
</gene>
<keyword evidence="3" id="KW-0560">Oxidoreductase</keyword>
<dbReference type="InterPro" id="IPR002347">
    <property type="entry name" value="SDR_fam"/>
</dbReference>
<dbReference type="Proteomes" id="UP001212411">
    <property type="component" value="Chromosome 1"/>
</dbReference>
<dbReference type="PROSITE" id="PS00061">
    <property type="entry name" value="ADH_SHORT"/>
    <property type="match status" value="1"/>
</dbReference>
<keyword evidence="2" id="KW-0521">NADP</keyword>
<evidence type="ECO:0000256" key="2">
    <source>
        <dbReference type="ARBA" id="ARBA00022857"/>
    </source>
</evidence>